<evidence type="ECO:0000256" key="1">
    <source>
        <dbReference type="ARBA" id="ARBA00007191"/>
    </source>
</evidence>
<dbReference type="AlphaFoldDB" id="A0A6A4WC92"/>
<feature type="domain" description="Roadblock/LAMTOR2" evidence="2">
    <location>
        <begin position="10"/>
        <end position="71"/>
    </location>
</feature>
<dbReference type="SUPFAM" id="SSF103196">
    <property type="entry name" value="Roadblock/LC7 domain"/>
    <property type="match status" value="1"/>
</dbReference>
<comment type="similarity">
    <text evidence="1">Belongs to the GAMAD family.</text>
</comment>
<dbReference type="Gene3D" id="3.30.450.30">
    <property type="entry name" value="Dynein light chain 2a, cytoplasmic"/>
    <property type="match status" value="1"/>
</dbReference>
<name>A0A6A4WC92_AMPAM</name>
<evidence type="ECO:0000259" key="2">
    <source>
        <dbReference type="Pfam" id="PF03259"/>
    </source>
</evidence>
<gene>
    <name evidence="3" type="ORF">FJT64_027644</name>
</gene>
<reference evidence="3 4" key="1">
    <citation type="submission" date="2019-07" db="EMBL/GenBank/DDBJ databases">
        <title>Draft genome assembly of a fouling barnacle, Amphibalanus amphitrite (Darwin, 1854): The first reference genome for Thecostraca.</title>
        <authorList>
            <person name="Kim W."/>
        </authorList>
    </citation>
    <scope>NUCLEOTIDE SEQUENCE [LARGE SCALE GENOMIC DNA]</scope>
    <source>
        <strain evidence="3">SNU_AA5</strain>
        <tissue evidence="3">Soma without cirri and trophi</tissue>
    </source>
</reference>
<dbReference type="Pfam" id="PF03259">
    <property type="entry name" value="Robl_LC7"/>
    <property type="match status" value="1"/>
</dbReference>
<sequence>MKRLQGVKKHGTGLMNLEGAPLAYSGGGSEQQCDVVAAIASNIWAAGTKHGLTVFDDQLALQLFDCEGDYYGVKIVTV</sequence>
<dbReference type="Proteomes" id="UP000440578">
    <property type="component" value="Unassembled WGS sequence"/>
</dbReference>
<protein>
    <submittedName>
        <fullName evidence="3">Ragulator complex protein LAMTOR2</fullName>
    </submittedName>
</protein>
<evidence type="ECO:0000313" key="3">
    <source>
        <dbReference type="EMBL" id="KAF0299668.1"/>
    </source>
</evidence>
<comment type="caution">
    <text evidence="3">The sequence shown here is derived from an EMBL/GenBank/DDBJ whole genome shotgun (WGS) entry which is preliminary data.</text>
</comment>
<proteinExistence type="inferred from homology"/>
<dbReference type="EMBL" id="VIIS01001342">
    <property type="protein sequence ID" value="KAF0299668.1"/>
    <property type="molecule type" value="Genomic_DNA"/>
</dbReference>
<accession>A0A6A4WC92</accession>
<keyword evidence="4" id="KW-1185">Reference proteome</keyword>
<dbReference type="OrthoDB" id="271745at2759"/>
<organism evidence="3 4">
    <name type="scientific">Amphibalanus amphitrite</name>
    <name type="common">Striped barnacle</name>
    <name type="synonym">Balanus amphitrite</name>
    <dbReference type="NCBI Taxonomy" id="1232801"/>
    <lineage>
        <taxon>Eukaryota</taxon>
        <taxon>Metazoa</taxon>
        <taxon>Ecdysozoa</taxon>
        <taxon>Arthropoda</taxon>
        <taxon>Crustacea</taxon>
        <taxon>Multicrustacea</taxon>
        <taxon>Cirripedia</taxon>
        <taxon>Thoracica</taxon>
        <taxon>Thoracicalcarea</taxon>
        <taxon>Balanomorpha</taxon>
        <taxon>Balanoidea</taxon>
        <taxon>Balanidae</taxon>
        <taxon>Amphibalaninae</taxon>
        <taxon>Amphibalanus</taxon>
    </lineage>
</organism>
<dbReference type="InterPro" id="IPR004942">
    <property type="entry name" value="Roadblock/LAMTOR2_dom"/>
</dbReference>
<evidence type="ECO:0000313" key="4">
    <source>
        <dbReference type="Proteomes" id="UP000440578"/>
    </source>
</evidence>